<accession>A0A380HK50</accession>
<dbReference type="EMBL" id="UHED01000001">
    <property type="protein sequence ID" value="SUM82668.1"/>
    <property type="molecule type" value="Genomic_DNA"/>
</dbReference>
<dbReference type="PANTHER" id="PTHR41287:SF1">
    <property type="entry name" value="PROTEIN YMFN"/>
    <property type="match status" value="1"/>
</dbReference>
<dbReference type="PANTHER" id="PTHR41287">
    <property type="match status" value="1"/>
</dbReference>
<protein>
    <submittedName>
        <fullName evidence="1">Phage Terminase family protein</fullName>
    </submittedName>
</protein>
<gene>
    <name evidence="1" type="ORF">NCTC7688_01222</name>
</gene>
<organism evidence="1 2">
    <name type="scientific">Staphylococcus saprophyticus</name>
    <dbReference type="NCBI Taxonomy" id="29385"/>
    <lineage>
        <taxon>Bacteria</taxon>
        <taxon>Bacillati</taxon>
        <taxon>Bacillota</taxon>
        <taxon>Bacilli</taxon>
        <taxon>Bacillales</taxon>
        <taxon>Staphylococcaceae</taxon>
        <taxon>Staphylococcus</taxon>
    </lineage>
</organism>
<proteinExistence type="predicted"/>
<evidence type="ECO:0000313" key="1">
    <source>
        <dbReference type="EMBL" id="SUM82668.1"/>
    </source>
</evidence>
<evidence type="ECO:0000313" key="2">
    <source>
        <dbReference type="Proteomes" id="UP000254707"/>
    </source>
</evidence>
<name>A0A380HK50_STASA</name>
<dbReference type="AlphaFoldDB" id="A0A380HK50"/>
<dbReference type="InterPro" id="IPR005021">
    <property type="entry name" value="Terminase_largesu-like"/>
</dbReference>
<reference evidence="1 2" key="1">
    <citation type="submission" date="2018-06" db="EMBL/GenBank/DDBJ databases">
        <authorList>
            <consortium name="Pathogen Informatics"/>
            <person name="Doyle S."/>
        </authorList>
    </citation>
    <scope>NUCLEOTIDE SEQUENCE [LARGE SCALE GENOMIC DNA]</scope>
    <source>
        <strain evidence="1 2">NCTC7688</strain>
    </source>
</reference>
<dbReference type="Proteomes" id="UP000254707">
    <property type="component" value="Unassembled WGS sequence"/>
</dbReference>
<sequence length="138" mass="16222">MMTSVKIPQAYEELLNIPNDLRDDAYKYCVMVLSGAYITCKDTRLACIRHLKDIHKSIESSEWNYTYKPKRAKKVIKFVEALPDTKGNINKLGLFQKFIIASVRGWFTKDTDMLRFKKAFISMARKQGKRFAWLYRNV</sequence>